<gene>
    <name evidence="2" type="ORF">BABINDRAFT_174942</name>
</gene>
<accession>A0A1E3QU27</accession>
<protein>
    <submittedName>
        <fullName evidence="2">Uncharacterized protein</fullName>
    </submittedName>
</protein>
<feature type="compositionally biased region" description="Basic and acidic residues" evidence="1">
    <location>
        <begin position="230"/>
        <end position="245"/>
    </location>
</feature>
<proteinExistence type="predicted"/>
<evidence type="ECO:0000256" key="1">
    <source>
        <dbReference type="SAM" id="MobiDB-lite"/>
    </source>
</evidence>
<feature type="region of interest" description="Disordered" evidence="1">
    <location>
        <begin position="200"/>
        <end position="261"/>
    </location>
</feature>
<feature type="compositionally biased region" description="Basic and acidic residues" evidence="1">
    <location>
        <begin position="205"/>
        <end position="224"/>
    </location>
</feature>
<evidence type="ECO:0000313" key="2">
    <source>
        <dbReference type="EMBL" id="ODQ81159.1"/>
    </source>
</evidence>
<dbReference type="GeneID" id="30148831"/>
<keyword evidence="3" id="KW-1185">Reference proteome</keyword>
<organism evidence="2 3">
    <name type="scientific">Babjeviella inositovora NRRL Y-12698</name>
    <dbReference type="NCBI Taxonomy" id="984486"/>
    <lineage>
        <taxon>Eukaryota</taxon>
        <taxon>Fungi</taxon>
        <taxon>Dikarya</taxon>
        <taxon>Ascomycota</taxon>
        <taxon>Saccharomycotina</taxon>
        <taxon>Pichiomycetes</taxon>
        <taxon>Serinales incertae sedis</taxon>
        <taxon>Babjeviella</taxon>
    </lineage>
</organism>
<sequence>MLKFLLPPRTPRAFIKGVYADLFQYYAMRLRNFTPKHYLCKFFTMSYLPPDHYLSHFRKTSPAFHVQHYTGYDANDAGFSQSKNFYTKSLVPRSYAVYRLYSRRNLRDCLQAAIEKKIEGRDDSKMEALKNGVYCFTVDIMARPNEMAELQTEIDKAVQTVYALTPDSFGWVSKANARVKPQEVRRLASQNPKLRDIVIPPFGEGTEREKREWNERKKGNQGKERRGKREAKVGMRDGQKEDKKPNMQRVKVNLKDLQKLI</sequence>
<dbReference type="EMBL" id="KV454428">
    <property type="protein sequence ID" value="ODQ81159.1"/>
    <property type="molecule type" value="Genomic_DNA"/>
</dbReference>
<dbReference type="AlphaFoldDB" id="A0A1E3QU27"/>
<evidence type="ECO:0000313" key="3">
    <source>
        <dbReference type="Proteomes" id="UP000094336"/>
    </source>
</evidence>
<dbReference type="OrthoDB" id="4062049at2759"/>
<name>A0A1E3QU27_9ASCO</name>
<dbReference type="RefSeq" id="XP_018986487.1">
    <property type="nucleotide sequence ID" value="XM_019130978.1"/>
</dbReference>
<dbReference type="Proteomes" id="UP000094336">
    <property type="component" value="Unassembled WGS sequence"/>
</dbReference>
<reference evidence="3" key="1">
    <citation type="submission" date="2016-05" db="EMBL/GenBank/DDBJ databases">
        <title>Comparative genomics of biotechnologically important yeasts.</title>
        <authorList>
            <consortium name="DOE Joint Genome Institute"/>
            <person name="Riley R."/>
            <person name="Haridas S."/>
            <person name="Wolfe K.H."/>
            <person name="Lopes M.R."/>
            <person name="Hittinger C.T."/>
            <person name="Goker M."/>
            <person name="Salamov A."/>
            <person name="Wisecaver J."/>
            <person name="Long T.M."/>
            <person name="Aerts A.L."/>
            <person name="Barry K."/>
            <person name="Choi C."/>
            <person name="Clum A."/>
            <person name="Coughlan A.Y."/>
            <person name="Deshpande S."/>
            <person name="Douglass A.P."/>
            <person name="Hanson S.J."/>
            <person name="Klenk H.-P."/>
            <person name="Labutti K."/>
            <person name="Lapidus A."/>
            <person name="Lindquist E."/>
            <person name="Lipzen A."/>
            <person name="Meier-Kolthoff J.P."/>
            <person name="Ohm R.A."/>
            <person name="Otillar R.P."/>
            <person name="Pangilinan J."/>
            <person name="Peng Y."/>
            <person name="Rokas A."/>
            <person name="Rosa C.A."/>
            <person name="Scheuner C."/>
            <person name="Sibirny A.A."/>
            <person name="Slot J.C."/>
            <person name="Stielow J.B."/>
            <person name="Sun H."/>
            <person name="Kurtzman C.P."/>
            <person name="Blackwell M."/>
            <person name="Grigoriev I.V."/>
            <person name="Jeffries T.W."/>
        </authorList>
    </citation>
    <scope>NUCLEOTIDE SEQUENCE [LARGE SCALE GENOMIC DNA]</scope>
    <source>
        <strain evidence="3">NRRL Y-12698</strain>
    </source>
</reference>